<feature type="transmembrane region" description="Helical" evidence="7">
    <location>
        <begin position="495"/>
        <end position="521"/>
    </location>
</feature>
<evidence type="ECO:0000256" key="6">
    <source>
        <dbReference type="ARBA" id="ARBA00023136"/>
    </source>
</evidence>
<dbReference type="Proteomes" id="UP000676996">
    <property type="component" value="Unassembled WGS sequence"/>
</dbReference>
<dbReference type="InterPro" id="IPR020846">
    <property type="entry name" value="MFS_dom"/>
</dbReference>
<feature type="transmembrane region" description="Helical" evidence="7">
    <location>
        <begin position="93"/>
        <end position="112"/>
    </location>
</feature>
<feature type="transmembrane region" description="Helical" evidence="7">
    <location>
        <begin position="388"/>
        <end position="409"/>
    </location>
</feature>
<dbReference type="PROSITE" id="PS50850">
    <property type="entry name" value="MFS"/>
    <property type="match status" value="1"/>
</dbReference>
<dbReference type="Gene3D" id="1.20.1720.10">
    <property type="entry name" value="Multidrug resistance protein D"/>
    <property type="match status" value="1"/>
</dbReference>
<dbReference type="GO" id="GO:0005886">
    <property type="term" value="C:plasma membrane"/>
    <property type="evidence" value="ECO:0007669"/>
    <property type="project" value="UniProtKB-SubCell"/>
</dbReference>
<comment type="subcellular location">
    <subcellularLocation>
        <location evidence="1">Cell membrane</location>
        <topology evidence="1">Multi-pass membrane protein</topology>
    </subcellularLocation>
</comment>
<evidence type="ECO:0000313" key="10">
    <source>
        <dbReference type="Proteomes" id="UP000676996"/>
    </source>
</evidence>
<dbReference type="Gene3D" id="1.20.1250.20">
    <property type="entry name" value="MFS general substrate transporter like domains"/>
    <property type="match status" value="1"/>
</dbReference>
<reference evidence="9" key="1">
    <citation type="submission" date="2021-04" db="EMBL/GenBank/DDBJ databases">
        <title>Ouciella asimina sp. nov., isolated from the surface seawater in the hydrothermal field of Okinawa Trough.</title>
        <authorList>
            <person name="Shuang W."/>
        </authorList>
    </citation>
    <scope>NUCLEOTIDE SEQUENCE</scope>
    <source>
        <strain evidence="9">LXI357</strain>
    </source>
</reference>
<name>A0A8T4IB99_9SPHN</name>
<feature type="transmembrane region" description="Helical" evidence="7">
    <location>
        <begin position="291"/>
        <end position="311"/>
    </location>
</feature>
<dbReference type="EMBL" id="JAGRQC010000001">
    <property type="protein sequence ID" value="MBR0551693.1"/>
    <property type="molecule type" value="Genomic_DNA"/>
</dbReference>
<evidence type="ECO:0000256" key="5">
    <source>
        <dbReference type="ARBA" id="ARBA00022989"/>
    </source>
</evidence>
<feature type="transmembrane region" description="Helical" evidence="7">
    <location>
        <begin position="252"/>
        <end position="271"/>
    </location>
</feature>
<dbReference type="CDD" id="cd17503">
    <property type="entry name" value="MFS_LmrB_MDR_like"/>
    <property type="match status" value="1"/>
</dbReference>
<feature type="transmembrane region" description="Helical" evidence="7">
    <location>
        <begin position="179"/>
        <end position="201"/>
    </location>
</feature>
<dbReference type="Pfam" id="PF07690">
    <property type="entry name" value="MFS_1"/>
    <property type="match status" value="1"/>
</dbReference>
<evidence type="ECO:0000313" key="9">
    <source>
        <dbReference type="EMBL" id="MBR0551693.1"/>
    </source>
</evidence>
<dbReference type="InterPro" id="IPR004638">
    <property type="entry name" value="EmrB-like"/>
</dbReference>
<keyword evidence="2" id="KW-0813">Transport</keyword>
<keyword evidence="3" id="KW-1003">Cell membrane</keyword>
<evidence type="ECO:0000259" key="8">
    <source>
        <dbReference type="PROSITE" id="PS50850"/>
    </source>
</evidence>
<evidence type="ECO:0000256" key="3">
    <source>
        <dbReference type="ARBA" id="ARBA00022475"/>
    </source>
</evidence>
<organism evidence="9 10">
    <name type="scientific">Stakelama marina</name>
    <dbReference type="NCBI Taxonomy" id="2826939"/>
    <lineage>
        <taxon>Bacteria</taxon>
        <taxon>Pseudomonadati</taxon>
        <taxon>Pseudomonadota</taxon>
        <taxon>Alphaproteobacteria</taxon>
        <taxon>Sphingomonadales</taxon>
        <taxon>Sphingomonadaceae</taxon>
        <taxon>Stakelama</taxon>
    </lineage>
</organism>
<dbReference type="SUPFAM" id="SSF103473">
    <property type="entry name" value="MFS general substrate transporter"/>
    <property type="match status" value="1"/>
</dbReference>
<dbReference type="PROSITE" id="PS00216">
    <property type="entry name" value="SUGAR_TRANSPORT_1"/>
    <property type="match status" value="1"/>
</dbReference>
<dbReference type="GO" id="GO:0022857">
    <property type="term" value="F:transmembrane transporter activity"/>
    <property type="evidence" value="ECO:0007669"/>
    <property type="project" value="InterPro"/>
</dbReference>
<dbReference type="InterPro" id="IPR011701">
    <property type="entry name" value="MFS"/>
</dbReference>
<keyword evidence="4 7" id="KW-0812">Transmembrane</keyword>
<feature type="transmembrane region" description="Helical" evidence="7">
    <location>
        <begin position="63"/>
        <end position="84"/>
    </location>
</feature>
<comment type="caution">
    <text evidence="9">The sequence shown here is derived from an EMBL/GenBank/DDBJ whole genome shotgun (WGS) entry which is preliminary data.</text>
</comment>
<keyword evidence="6 7" id="KW-0472">Membrane</keyword>
<dbReference type="PRINTS" id="PR01036">
    <property type="entry name" value="TCRTETB"/>
</dbReference>
<dbReference type="AlphaFoldDB" id="A0A8T4IB99"/>
<evidence type="ECO:0000256" key="4">
    <source>
        <dbReference type="ARBA" id="ARBA00022692"/>
    </source>
</evidence>
<dbReference type="NCBIfam" id="TIGR00711">
    <property type="entry name" value="efflux_EmrB"/>
    <property type="match status" value="1"/>
</dbReference>
<evidence type="ECO:0000256" key="2">
    <source>
        <dbReference type="ARBA" id="ARBA00022448"/>
    </source>
</evidence>
<evidence type="ECO:0000256" key="7">
    <source>
        <dbReference type="SAM" id="Phobius"/>
    </source>
</evidence>
<feature type="transmembrane region" description="Helical" evidence="7">
    <location>
        <begin position="326"/>
        <end position="344"/>
    </location>
</feature>
<protein>
    <submittedName>
        <fullName evidence="9">DHA2 family efflux MFS transporter permease subunit</fullName>
    </submittedName>
</protein>
<dbReference type="PANTHER" id="PTHR23501:SF174">
    <property type="entry name" value="MULTIDRUG EXPORT PROTEIN EMRB-RELATED"/>
    <property type="match status" value="1"/>
</dbReference>
<proteinExistence type="predicted"/>
<keyword evidence="5 7" id="KW-1133">Transmembrane helix</keyword>
<feature type="transmembrane region" description="Helical" evidence="7">
    <location>
        <begin position="151"/>
        <end position="173"/>
    </location>
</feature>
<dbReference type="PANTHER" id="PTHR23501">
    <property type="entry name" value="MAJOR FACILITATOR SUPERFAMILY"/>
    <property type="match status" value="1"/>
</dbReference>
<evidence type="ECO:0000256" key="1">
    <source>
        <dbReference type="ARBA" id="ARBA00004651"/>
    </source>
</evidence>
<gene>
    <name evidence="9" type="ORF">J7S20_04135</name>
</gene>
<feature type="domain" description="Major facilitator superfamily (MFS) profile" evidence="8">
    <location>
        <begin position="27"/>
        <end position="519"/>
    </location>
</feature>
<sequence length="534" mass="57181">MASAAADQHHGWDAGRSVAGANSPWLIVAIISLPTFMEVLDTSIANVSLTNIAGGLSITLDQATWVLTSYLVANAVIIPISGWLSDVIGRKRYFMISVALFTGASFLCGMAPNLQFLVIARILQGIGGGGLAPVEQSMLADTFPPSKRGMAFATFAIVVVVGPVLGPTLGGIITDSASWHWIFLINVPVGILSLVLVQLFVDEPEQVQQDRRELLKNGVRIDYIGFALVAVGLGLLEYTLDRGEREAWFQSSFIVTTSALSALALIGLVIWELNHDDPIVDLKLFKNRNFAVANAVMFTVGMILFGTTQLIPQMLQQVLGYSATDAGMALTVGGIATLVAVPIAGRLTDKVDVRMLLFPALLAQGFALWNLSLLNANISFMDAAMARMYQSVALPFLFVPINAVAYLGLPQRKTAQASSMLNVSRNLGGTVGISAAQTMLAGYQQTEQAHMVNGLNPLNPNYVQWMNQAGAALGGFGQSMEARLGILYHQVQQQVAMLAFLDIFHTLMLFVFIVSPIALLLRSNPGAKPPAGAH</sequence>
<dbReference type="RefSeq" id="WP_284052960.1">
    <property type="nucleotide sequence ID" value="NZ_JAGRQC010000001.1"/>
</dbReference>
<dbReference type="InterPro" id="IPR005829">
    <property type="entry name" value="Sugar_transporter_CS"/>
</dbReference>
<keyword evidence="10" id="KW-1185">Reference proteome</keyword>
<feature type="transmembrane region" description="Helical" evidence="7">
    <location>
        <begin position="356"/>
        <end position="376"/>
    </location>
</feature>
<accession>A0A8T4IB99</accession>
<dbReference type="InterPro" id="IPR036259">
    <property type="entry name" value="MFS_trans_sf"/>
</dbReference>